<comment type="similarity">
    <text evidence="2">Belongs to the glycosyl hydrolase 3 family.</text>
</comment>
<evidence type="ECO:0000256" key="4">
    <source>
        <dbReference type="ARBA" id="ARBA00022801"/>
    </source>
</evidence>
<dbReference type="KEGG" id="amaq:GO499_03190"/>
<keyword evidence="8" id="KW-1185">Reference proteome</keyword>
<dbReference type="GO" id="GO:0005975">
    <property type="term" value="P:carbohydrate metabolic process"/>
    <property type="evidence" value="ECO:0007669"/>
    <property type="project" value="InterPro"/>
</dbReference>
<dbReference type="PANTHER" id="PTHR30480">
    <property type="entry name" value="BETA-HEXOSAMINIDASE-RELATED"/>
    <property type="match status" value="1"/>
</dbReference>
<dbReference type="InterPro" id="IPR036962">
    <property type="entry name" value="Glyco_hydro_3_N_sf"/>
</dbReference>
<dbReference type="Proteomes" id="UP000464495">
    <property type="component" value="Chromosome"/>
</dbReference>
<dbReference type="InterPro" id="IPR017853">
    <property type="entry name" value="GH"/>
</dbReference>
<dbReference type="Gene3D" id="3.20.20.300">
    <property type="entry name" value="Glycoside hydrolase, family 3, N-terminal domain"/>
    <property type="match status" value="1"/>
</dbReference>
<gene>
    <name evidence="7" type="ORF">GO499_03190</name>
</gene>
<reference evidence="7 8" key="1">
    <citation type="submission" date="2019-12" db="EMBL/GenBank/DDBJ databases">
        <title>Complete genome sequence of Algicella marina strain 9Alg 56(T) isolated from the red alga Tichocarpus crinitus.</title>
        <authorList>
            <person name="Kim S.-G."/>
            <person name="Nedashkovskaya O.I."/>
        </authorList>
    </citation>
    <scope>NUCLEOTIDE SEQUENCE [LARGE SCALE GENOMIC DNA]</scope>
    <source>
        <strain evidence="7 8">9Alg 56</strain>
    </source>
</reference>
<evidence type="ECO:0000259" key="6">
    <source>
        <dbReference type="Pfam" id="PF00933"/>
    </source>
</evidence>
<evidence type="ECO:0000256" key="1">
    <source>
        <dbReference type="ARBA" id="ARBA00001231"/>
    </source>
</evidence>
<protein>
    <recommendedName>
        <fullName evidence="3">beta-N-acetylhexosaminidase</fullName>
        <ecNumber evidence="3">3.2.1.52</ecNumber>
    </recommendedName>
</protein>
<dbReference type="AlphaFoldDB" id="A0A6P1T6F6"/>
<dbReference type="Pfam" id="PF00933">
    <property type="entry name" value="Glyco_hydro_3"/>
    <property type="match status" value="1"/>
</dbReference>
<evidence type="ECO:0000313" key="8">
    <source>
        <dbReference type="Proteomes" id="UP000464495"/>
    </source>
</evidence>
<accession>A0A6P1T6F6</accession>
<keyword evidence="4" id="KW-0378">Hydrolase</keyword>
<organism evidence="7 8">
    <name type="scientific">Algicella marina</name>
    <dbReference type="NCBI Taxonomy" id="2683284"/>
    <lineage>
        <taxon>Bacteria</taxon>
        <taxon>Pseudomonadati</taxon>
        <taxon>Pseudomonadota</taxon>
        <taxon>Alphaproteobacteria</taxon>
        <taxon>Rhodobacterales</taxon>
        <taxon>Paracoccaceae</taxon>
        <taxon>Algicella</taxon>
    </lineage>
</organism>
<evidence type="ECO:0000256" key="5">
    <source>
        <dbReference type="ARBA" id="ARBA00023295"/>
    </source>
</evidence>
<dbReference type="EC" id="3.2.1.52" evidence="3"/>
<dbReference type="GO" id="GO:0009254">
    <property type="term" value="P:peptidoglycan turnover"/>
    <property type="evidence" value="ECO:0007669"/>
    <property type="project" value="TreeGrafter"/>
</dbReference>
<proteinExistence type="inferred from homology"/>
<keyword evidence="5" id="KW-0326">Glycosidase</keyword>
<evidence type="ECO:0000313" key="7">
    <source>
        <dbReference type="EMBL" id="QHQ37270.1"/>
    </source>
</evidence>
<sequence length="337" mass="36276">MSAARAAIFGCTGPVLEADERAFLREADPWGFILFARNLETPEQIRALTSELRATVGRNAPILIDQEGGRVARLLPPHWTGWEDALPFVARFSPEAGAEAMRLRYHVIGTELRALGIDVNCAPMADIAQPDTHPVVRTRCYGTDAGTVAQMARAVTEGLALGGVLPILKHIPGHGRTDLDSHADLPVVHADAVTLNAEDFAPFRDLADLPMAMTAHVVYPAHDAENCATWSPKMISLIRETIGFDGLLMSDDISMHALTGTMDVRVSKALDAGCDIILHCNGERDEMAAIAAVAPRLEGDALRRAEAALAARTEVQPIDVPATLARIEDLKEAAHAR</sequence>
<name>A0A6P1T6F6_9RHOB</name>
<dbReference type="InterPro" id="IPR050226">
    <property type="entry name" value="NagZ_Beta-hexosaminidase"/>
</dbReference>
<dbReference type="SUPFAM" id="SSF51445">
    <property type="entry name" value="(Trans)glycosidases"/>
    <property type="match status" value="1"/>
</dbReference>
<feature type="domain" description="Glycoside hydrolase family 3 N-terminal" evidence="6">
    <location>
        <begin position="21"/>
        <end position="297"/>
    </location>
</feature>
<dbReference type="GO" id="GO:0004563">
    <property type="term" value="F:beta-N-acetylhexosaminidase activity"/>
    <property type="evidence" value="ECO:0007669"/>
    <property type="project" value="UniProtKB-EC"/>
</dbReference>
<evidence type="ECO:0000256" key="3">
    <source>
        <dbReference type="ARBA" id="ARBA00012663"/>
    </source>
</evidence>
<comment type="catalytic activity">
    <reaction evidence="1">
        <text>Hydrolysis of terminal non-reducing N-acetyl-D-hexosamine residues in N-acetyl-beta-D-hexosaminides.</text>
        <dbReference type="EC" id="3.2.1.52"/>
    </reaction>
</comment>
<dbReference type="InterPro" id="IPR001764">
    <property type="entry name" value="Glyco_hydro_3_N"/>
</dbReference>
<dbReference type="PANTHER" id="PTHR30480:SF13">
    <property type="entry name" value="BETA-HEXOSAMINIDASE"/>
    <property type="match status" value="1"/>
</dbReference>
<dbReference type="EMBL" id="CP046620">
    <property type="protein sequence ID" value="QHQ37270.1"/>
    <property type="molecule type" value="Genomic_DNA"/>
</dbReference>
<evidence type="ECO:0000256" key="2">
    <source>
        <dbReference type="ARBA" id="ARBA00005336"/>
    </source>
</evidence>